<evidence type="ECO:0000313" key="1">
    <source>
        <dbReference type="EMBL" id="MBW4465685.1"/>
    </source>
</evidence>
<gene>
    <name evidence="1" type="ORF">KME07_09630</name>
</gene>
<reference evidence="1" key="2">
    <citation type="journal article" date="2022" name="Microbiol. Resour. Announc.">
        <title>Metagenome Sequencing to Explore Phylogenomics of Terrestrial Cyanobacteria.</title>
        <authorList>
            <person name="Ward R.D."/>
            <person name="Stajich J.E."/>
            <person name="Johansen J.R."/>
            <person name="Huntemann M."/>
            <person name="Clum A."/>
            <person name="Foster B."/>
            <person name="Foster B."/>
            <person name="Roux S."/>
            <person name="Palaniappan K."/>
            <person name="Varghese N."/>
            <person name="Mukherjee S."/>
            <person name="Reddy T.B.K."/>
            <person name="Daum C."/>
            <person name="Copeland A."/>
            <person name="Chen I.A."/>
            <person name="Ivanova N.N."/>
            <person name="Kyrpides N.C."/>
            <person name="Shapiro N."/>
            <person name="Eloe-Fadrosh E.A."/>
            <person name="Pietrasiak N."/>
        </authorList>
    </citation>
    <scope>NUCLEOTIDE SEQUENCE</scope>
    <source>
        <strain evidence="1">GSE-TBD4-15B</strain>
    </source>
</reference>
<reference evidence="1" key="1">
    <citation type="submission" date="2021-05" db="EMBL/GenBank/DDBJ databases">
        <authorList>
            <person name="Pietrasiak N."/>
            <person name="Ward R."/>
            <person name="Stajich J.E."/>
            <person name="Kurbessoian T."/>
        </authorList>
    </citation>
    <scope>NUCLEOTIDE SEQUENCE</scope>
    <source>
        <strain evidence="1">GSE-TBD4-15B</strain>
    </source>
</reference>
<accession>A0A951PAR6</accession>
<comment type="caution">
    <text evidence="1">The sequence shown here is derived from an EMBL/GenBank/DDBJ whole genome shotgun (WGS) entry which is preliminary data.</text>
</comment>
<protein>
    <submittedName>
        <fullName evidence="1">Uncharacterized protein</fullName>
    </submittedName>
</protein>
<dbReference type="AlphaFoldDB" id="A0A951PAR6"/>
<name>A0A951PAR6_9CYAN</name>
<evidence type="ECO:0000313" key="2">
    <source>
        <dbReference type="Proteomes" id="UP000707356"/>
    </source>
</evidence>
<proteinExistence type="predicted"/>
<sequence>MSDPEITTELLQTIDILEELEELMDLAPSLDIEDILQEAWLKISLTFPEDFREATSLDAGSEGLRRYLRVRAFFADPIQHPLSQEDLAIYYQNLKPPDAENDATDIE</sequence>
<dbReference type="EMBL" id="JAHHHV010000058">
    <property type="protein sequence ID" value="MBW4465685.1"/>
    <property type="molecule type" value="Genomic_DNA"/>
</dbReference>
<organism evidence="1 2">
    <name type="scientific">Pegethrix bostrychoides GSE-TBD4-15B</name>
    <dbReference type="NCBI Taxonomy" id="2839662"/>
    <lineage>
        <taxon>Bacteria</taxon>
        <taxon>Bacillati</taxon>
        <taxon>Cyanobacteriota</taxon>
        <taxon>Cyanophyceae</taxon>
        <taxon>Oculatellales</taxon>
        <taxon>Oculatellaceae</taxon>
        <taxon>Pegethrix</taxon>
    </lineage>
</organism>
<dbReference type="Proteomes" id="UP000707356">
    <property type="component" value="Unassembled WGS sequence"/>
</dbReference>